<sequence>MSHDQITPGRSGRLRRASRLSGAALVAGLLAAGGGAAAFAYWQATSSTQGGMAAADSLQQGATPSASAAQQSVTVSWAAGTTAGGHAASGYTVRRYNASTGGTPVAATGGCAGVLATLSCTETGVPNGTWYYTVTPMLGNWSGAESARSGGALSDGTPPSVSVTSISPAPNGAGYDNTSPVVVTLTAVDNPGGSGVASVRYALDGGQPVTVAGSAASVSVAGDGTHTLVYSTADQAGNVSAAQTLTVKIDTQAPAAPTLAVPAVVNAANAAALPVSGTAESGSTVTVTASDGAGHLATGTATASTTGAWSLPTLNVTALYDGAVTVSATAQDAAGNTSSATAVSLAKDTAPPTAPTMSAPATVSAATAASVTVSGTAEPGASVALKITDAGASHTVTAAATADGTGHWTMPGLNLTALADGQLTYAATATDAAGNTGATATQTGTKDTVSAAPVFTTVPSKITSDSVSSVQLAGTAEAGATVALTATDSANHSATASATANGSGNWSATMNLSALNPGPLTFSAQATDVAGNVSTVTTAASRIGPKVVSVTLQNGGTAGTADTNDKVVVVFDEAMSPSSFCDLWTSPTGPWTQNTNSVSVQITRNAGNDTLALPATGCTTSNFGSLALGASYTTSTGGNLTFKGSGQTQTSSVSLSSDGKTLTITLGGIKSGTPATGVAAGTPSYTPATTGTPTDTGGVTLSTHPVSGTSSRF</sequence>
<dbReference type="Pfam" id="PF19077">
    <property type="entry name" value="Big_13"/>
    <property type="match status" value="2"/>
</dbReference>
<feature type="compositionally biased region" description="Polar residues" evidence="1">
    <location>
        <begin position="701"/>
        <end position="713"/>
    </location>
</feature>
<evidence type="ECO:0000256" key="1">
    <source>
        <dbReference type="SAM" id="MobiDB-lite"/>
    </source>
</evidence>
<feature type="domain" description="Bacterial Ig" evidence="3">
    <location>
        <begin position="265"/>
        <end position="344"/>
    </location>
</feature>
<feature type="transmembrane region" description="Helical" evidence="2">
    <location>
        <begin position="20"/>
        <end position="42"/>
    </location>
</feature>
<evidence type="ECO:0000259" key="4">
    <source>
        <dbReference type="Pfam" id="PF19077"/>
    </source>
</evidence>
<evidence type="ECO:0000259" key="3">
    <source>
        <dbReference type="Pfam" id="PF17936"/>
    </source>
</evidence>
<proteinExistence type="predicted"/>
<gene>
    <name evidence="5" type="ORF">SPF06_03475</name>
</gene>
<feature type="compositionally biased region" description="Low complexity" evidence="1">
    <location>
        <begin position="679"/>
        <end position="700"/>
    </location>
</feature>
<keyword evidence="2" id="KW-0472">Membrane</keyword>
<evidence type="ECO:0000313" key="5">
    <source>
        <dbReference type="EMBL" id="MEA5453774.1"/>
    </source>
</evidence>
<feature type="domain" description="Bacterial Ig-like" evidence="4">
    <location>
        <begin position="372"/>
        <end position="444"/>
    </location>
</feature>
<dbReference type="NCBIfam" id="NF047446">
    <property type="entry name" value="barrel_OmpL47"/>
    <property type="match status" value="1"/>
</dbReference>
<accession>A0ABU5T292</accession>
<feature type="region of interest" description="Disordered" evidence="1">
    <location>
        <begin position="672"/>
        <end position="713"/>
    </location>
</feature>
<dbReference type="Gene3D" id="3.30.1920.20">
    <property type="match status" value="1"/>
</dbReference>
<dbReference type="InterPro" id="IPR044016">
    <property type="entry name" value="Big_13"/>
</dbReference>
<comment type="caution">
    <text evidence="5">The sequence shown here is derived from an EMBL/GenBank/DDBJ whole genome shotgun (WGS) entry which is preliminary data.</text>
</comment>
<dbReference type="InterPro" id="IPR058094">
    <property type="entry name" value="Ig-like_OmpL47-like"/>
</dbReference>
<dbReference type="Proteomes" id="UP001304769">
    <property type="component" value="Unassembled WGS sequence"/>
</dbReference>
<dbReference type="Pfam" id="PF17936">
    <property type="entry name" value="Big_6"/>
    <property type="match status" value="1"/>
</dbReference>
<dbReference type="InterPro" id="IPR013783">
    <property type="entry name" value="Ig-like_fold"/>
</dbReference>
<reference evidence="5 6" key="1">
    <citation type="submission" date="2023-12" db="EMBL/GenBank/DDBJ databases">
        <title>Sinomonas terricola sp. nov, isolated from litchi orchard soil in Guangdong, PR China.</title>
        <authorList>
            <person name="Jiaxin W."/>
            <person name="Yang Z."/>
            <person name="Honghui Z."/>
        </authorList>
    </citation>
    <scope>NUCLEOTIDE SEQUENCE [LARGE SCALE GENOMIC DNA]</scope>
    <source>
        <strain evidence="5 6">JGH33</strain>
    </source>
</reference>
<name>A0ABU5T292_9MICC</name>
<dbReference type="NCBIfam" id="NF033510">
    <property type="entry name" value="Ca_tandemer"/>
    <property type="match status" value="3"/>
</dbReference>
<keyword evidence="2" id="KW-0812">Transmembrane</keyword>
<dbReference type="RefSeq" id="WP_323277526.1">
    <property type="nucleotide sequence ID" value="NZ_JAYGGQ010000001.1"/>
</dbReference>
<evidence type="ECO:0000256" key="2">
    <source>
        <dbReference type="SAM" id="Phobius"/>
    </source>
</evidence>
<feature type="domain" description="Bacterial Ig-like" evidence="4">
    <location>
        <begin position="471"/>
        <end position="539"/>
    </location>
</feature>
<keyword evidence="6" id="KW-1185">Reference proteome</keyword>
<evidence type="ECO:0000313" key="6">
    <source>
        <dbReference type="Proteomes" id="UP001304769"/>
    </source>
</evidence>
<protein>
    <submittedName>
        <fullName evidence="5">Ig-like domain-containing protein</fullName>
    </submittedName>
</protein>
<dbReference type="InterPro" id="IPR041498">
    <property type="entry name" value="Big_6"/>
</dbReference>
<organism evidence="5 6">
    <name type="scientific">Sinomonas terricola</name>
    <dbReference type="NCBI Taxonomy" id="3110330"/>
    <lineage>
        <taxon>Bacteria</taxon>
        <taxon>Bacillati</taxon>
        <taxon>Actinomycetota</taxon>
        <taxon>Actinomycetes</taxon>
        <taxon>Micrococcales</taxon>
        <taxon>Micrococcaceae</taxon>
        <taxon>Sinomonas</taxon>
    </lineage>
</organism>
<keyword evidence="2" id="KW-1133">Transmembrane helix</keyword>
<dbReference type="EMBL" id="JAYGGQ010000001">
    <property type="protein sequence ID" value="MEA5453774.1"/>
    <property type="molecule type" value="Genomic_DNA"/>
</dbReference>
<dbReference type="Gene3D" id="2.60.40.10">
    <property type="entry name" value="Immunoglobulins"/>
    <property type="match status" value="3"/>
</dbReference>